<dbReference type="AlphaFoldDB" id="A0A6C0C1Y9"/>
<dbReference type="PANTHER" id="PTHR44167:SF24">
    <property type="entry name" value="SERINE_THREONINE-PROTEIN KINASE CHK2"/>
    <property type="match status" value="1"/>
</dbReference>
<dbReference type="Gene3D" id="3.30.200.20">
    <property type="entry name" value="Phosphorylase Kinase, domain 1"/>
    <property type="match status" value="1"/>
</dbReference>
<dbReference type="SUPFAM" id="SSF57184">
    <property type="entry name" value="Growth factor receptor domain"/>
    <property type="match status" value="1"/>
</dbReference>
<dbReference type="Pfam" id="PF07714">
    <property type="entry name" value="PK_Tyr_Ser-Thr"/>
    <property type="match status" value="1"/>
</dbReference>
<dbReference type="InterPro" id="IPR000719">
    <property type="entry name" value="Prot_kinase_dom"/>
</dbReference>
<dbReference type="PROSITE" id="PS50011">
    <property type="entry name" value="PROTEIN_KINASE_DOM"/>
    <property type="match status" value="1"/>
</dbReference>
<evidence type="ECO:0000259" key="1">
    <source>
        <dbReference type="PROSITE" id="PS50011"/>
    </source>
</evidence>
<dbReference type="SUPFAM" id="SSF56112">
    <property type="entry name" value="Protein kinase-like (PK-like)"/>
    <property type="match status" value="1"/>
</dbReference>
<evidence type="ECO:0000313" key="2">
    <source>
        <dbReference type="EMBL" id="QHS98322.1"/>
    </source>
</evidence>
<proteinExistence type="predicted"/>
<dbReference type="GO" id="GO:0005524">
    <property type="term" value="F:ATP binding"/>
    <property type="evidence" value="ECO:0007669"/>
    <property type="project" value="InterPro"/>
</dbReference>
<organism evidence="2">
    <name type="scientific">viral metagenome</name>
    <dbReference type="NCBI Taxonomy" id="1070528"/>
    <lineage>
        <taxon>unclassified sequences</taxon>
        <taxon>metagenomes</taxon>
        <taxon>organismal metagenomes</taxon>
    </lineage>
</organism>
<dbReference type="InterPro" id="IPR001245">
    <property type="entry name" value="Ser-Thr/Tyr_kinase_cat_dom"/>
</dbReference>
<protein>
    <recommendedName>
        <fullName evidence="1">Protein kinase domain-containing protein</fullName>
    </recommendedName>
</protein>
<dbReference type="Gene3D" id="1.10.510.10">
    <property type="entry name" value="Transferase(Phosphotransferase) domain 1"/>
    <property type="match status" value="1"/>
</dbReference>
<dbReference type="InterPro" id="IPR008271">
    <property type="entry name" value="Ser/Thr_kinase_AS"/>
</dbReference>
<sequence length="492" mass="58185">MPVVGEGTFGCVHKPSLECKEPNIDYTNKVSKIMTSDSANDELKEFKLLNKIDKENEHFLGTPIKCNLKHTAKNLINISKCRNSNKYHPNTSKELIKLLIMEDGGVNCEQYLYSLRNSAANSETKKHKLDLFYMHFYNIFKSIEFFNKKKVAHRDIKLQNIVYNDNTEIMKVIDFGLLSSYKNAKHEARENKYWLNYFFWSIPPFAIFANKYKYENVKKYLGRPISHNYKERLTNYTKSIINELDNNSSMNSHFYGTLTRRNNFKISTLKKSFHKSFENMISKIHLYSHREYLKKMFYIIDVYNLGHALLHSFTIIEPDFHINKTYFFKVNFIKKMVELGLDMLSFDVFDHISISESIERYKKILQDHINVNDHNYEFKNETIVPKKTQDVKNLDVSIITPFDFIKDEKNCPPEKVLNPTTNRCVKKCKDDFIRDDKFKCVKNKTMKKICPPEKVLNLTTNRCVNKCKDDFIRDDKFKCVKNKTMKKQKASL</sequence>
<dbReference type="GO" id="GO:0004672">
    <property type="term" value="F:protein kinase activity"/>
    <property type="evidence" value="ECO:0007669"/>
    <property type="project" value="InterPro"/>
</dbReference>
<name>A0A6C0C1Y9_9ZZZZ</name>
<dbReference type="InterPro" id="IPR011009">
    <property type="entry name" value="Kinase-like_dom_sf"/>
</dbReference>
<dbReference type="PANTHER" id="PTHR44167">
    <property type="entry name" value="OVARIAN-SPECIFIC SERINE/THREONINE-PROTEIN KINASE LOK-RELATED"/>
    <property type="match status" value="1"/>
</dbReference>
<feature type="domain" description="Protein kinase" evidence="1">
    <location>
        <begin position="1"/>
        <end position="371"/>
    </location>
</feature>
<accession>A0A6C0C1Y9</accession>
<reference evidence="2" key="1">
    <citation type="journal article" date="2020" name="Nature">
        <title>Giant virus diversity and host interactions through global metagenomics.</title>
        <authorList>
            <person name="Schulz F."/>
            <person name="Roux S."/>
            <person name="Paez-Espino D."/>
            <person name="Jungbluth S."/>
            <person name="Walsh D.A."/>
            <person name="Denef V.J."/>
            <person name="McMahon K.D."/>
            <person name="Konstantinidis K.T."/>
            <person name="Eloe-Fadrosh E.A."/>
            <person name="Kyrpides N.C."/>
            <person name="Woyke T."/>
        </authorList>
    </citation>
    <scope>NUCLEOTIDE SEQUENCE</scope>
    <source>
        <strain evidence="2">GVMAG-M-3300020182-84</strain>
    </source>
</reference>
<dbReference type="EMBL" id="MN739314">
    <property type="protein sequence ID" value="QHS98322.1"/>
    <property type="molecule type" value="Genomic_DNA"/>
</dbReference>
<dbReference type="InterPro" id="IPR009030">
    <property type="entry name" value="Growth_fac_rcpt_cys_sf"/>
</dbReference>
<dbReference type="PROSITE" id="PS00108">
    <property type="entry name" value="PROTEIN_KINASE_ST"/>
    <property type="match status" value="1"/>
</dbReference>